<gene>
    <name evidence="1" type="ORF">SY212_14690</name>
</gene>
<dbReference type="AlphaFoldDB" id="A0A6F9XMG4"/>
<dbReference type="Proteomes" id="UP000494265">
    <property type="component" value="Unassembled WGS sequence"/>
</dbReference>
<dbReference type="RefSeq" id="WP_172584869.1">
    <property type="nucleotide sequence ID" value="NZ_BLAM01000144.1"/>
</dbReference>
<comment type="caution">
    <text evidence="1">The sequence shown here is derived from an EMBL/GenBank/DDBJ whole genome shotgun (WGS) entry which is preliminary data.</text>
</comment>
<dbReference type="EMBL" id="BLAM01000144">
    <property type="protein sequence ID" value="GET06439.1"/>
    <property type="molecule type" value="Genomic_DNA"/>
</dbReference>
<protein>
    <submittedName>
        <fullName evidence="1">Uncharacterized protein</fullName>
    </submittedName>
</protein>
<evidence type="ECO:0000313" key="1">
    <source>
        <dbReference type="EMBL" id="GET06439.1"/>
    </source>
</evidence>
<organism evidence="1">
    <name type="scientific">Ligilactobacillus agilis</name>
    <dbReference type="NCBI Taxonomy" id="1601"/>
    <lineage>
        <taxon>Bacteria</taxon>
        <taxon>Bacillati</taxon>
        <taxon>Bacillota</taxon>
        <taxon>Bacilli</taxon>
        <taxon>Lactobacillales</taxon>
        <taxon>Lactobacillaceae</taxon>
        <taxon>Ligilactobacillus</taxon>
    </lineage>
</organism>
<reference evidence="1" key="1">
    <citation type="submission" date="2019-10" db="EMBL/GenBank/DDBJ databases">
        <title>Lactobacillus agilis SY212 Whole Genome Sequencing Project.</title>
        <authorList>
            <person name="Suzuki S."/>
            <person name="Endo A."/>
            <person name="Maeno S."/>
            <person name="Shiwa Y."/>
            <person name="Matsutani M."/>
            <person name="Kajikawa A."/>
        </authorList>
    </citation>
    <scope>NUCLEOTIDE SEQUENCE</scope>
    <source>
        <strain evidence="1">SY212</strain>
    </source>
</reference>
<sequence>MQVAEKWAQATITDNIIFGWIFSEHPELLEKLLKICLPGFKVRQNSEG</sequence>
<accession>A0A6F9XMG4</accession>
<name>A0A6F9XMG4_9LACO</name>
<proteinExistence type="predicted"/>